<keyword evidence="3" id="KW-0418">Kinase</keyword>
<organism evidence="5 6">
    <name type="scientific">Haladaptatus pallidirubidus</name>
    <dbReference type="NCBI Taxonomy" id="1008152"/>
    <lineage>
        <taxon>Archaea</taxon>
        <taxon>Methanobacteriati</taxon>
        <taxon>Methanobacteriota</taxon>
        <taxon>Stenosarchaea group</taxon>
        <taxon>Halobacteria</taxon>
        <taxon>Halobacteriales</taxon>
        <taxon>Haladaptataceae</taxon>
        <taxon>Haladaptatus</taxon>
    </lineage>
</organism>
<keyword evidence="2" id="KW-0808">Transferase</keyword>
<evidence type="ECO:0000313" key="5">
    <source>
        <dbReference type="EMBL" id="GAA5065080.1"/>
    </source>
</evidence>
<dbReference type="SUPFAM" id="SSF53613">
    <property type="entry name" value="Ribokinase-like"/>
    <property type="match status" value="1"/>
</dbReference>
<gene>
    <name evidence="5" type="ORF">GCM10025751_55500</name>
</gene>
<dbReference type="PANTHER" id="PTHR10584">
    <property type="entry name" value="SUGAR KINASE"/>
    <property type="match status" value="1"/>
</dbReference>
<evidence type="ECO:0000256" key="1">
    <source>
        <dbReference type="ARBA" id="ARBA00010688"/>
    </source>
</evidence>
<keyword evidence="6" id="KW-1185">Reference proteome</keyword>
<dbReference type="GO" id="GO:0016301">
    <property type="term" value="F:kinase activity"/>
    <property type="evidence" value="ECO:0007669"/>
    <property type="project" value="UniProtKB-KW"/>
</dbReference>
<comment type="similarity">
    <text evidence="1">Belongs to the carbohydrate kinase PfkB family.</text>
</comment>
<reference evidence="5 6" key="1">
    <citation type="journal article" date="2019" name="Int. J. Syst. Evol. Microbiol.">
        <title>The Global Catalogue of Microorganisms (GCM) 10K type strain sequencing project: providing services to taxonomists for standard genome sequencing and annotation.</title>
        <authorList>
            <consortium name="The Broad Institute Genomics Platform"/>
            <consortium name="The Broad Institute Genome Sequencing Center for Infectious Disease"/>
            <person name="Wu L."/>
            <person name="Ma J."/>
        </authorList>
    </citation>
    <scope>NUCLEOTIDE SEQUENCE [LARGE SCALE GENOMIC DNA]</scope>
    <source>
        <strain evidence="5 6">JCM 17504</strain>
    </source>
</reference>
<sequence>MINVLITPIRDAQNILGKTGDANTIAKALADEWGFDTVVITCGADGAVAHQDDESVEQPAFETETIEPVGTGDAFVGGFLACQLAETDLETSLEYGAAVAALKRTIPGDVALISREETDRVVEGEHTVISR</sequence>
<dbReference type="EMBL" id="BAABKX010000030">
    <property type="protein sequence ID" value="GAA5065080.1"/>
    <property type="molecule type" value="Genomic_DNA"/>
</dbReference>
<dbReference type="Gene3D" id="3.40.1190.20">
    <property type="match status" value="1"/>
</dbReference>
<accession>A0AAV3UR65</accession>
<evidence type="ECO:0000313" key="6">
    <source>
        <dbReference type="Proteomes" id="UP001501729"/>
    </source>
</evidence>
<evidence type="ECO:0000256" key="3">
    <source>
        <dbReference type="ARBA" id="ARBA00022777"/>
    </source>
</evidence>
<dbReference type="InterPro" id="IPR011611">
    <property type="entry name" value="PfkB_dom"/>
</dbReference>
<dbReference type="AlphaFoldDB" id="A0AAV3UR65"/>
<dbReference type="Pfam" id="PF00294">
    <property type="entry name" value="PfkB"/>
    <property type="match status" value="1"/>
</dbReference>
<evidence type="ECO:0000259" key="4">
    <source>
        <dbReference type="Pfam" id="PF00294"/>
    </source>
</evidence>
<feature type="domain" description="Carbohydrate kinase PfkB" evidence="4">
    <location>
        <begin position="3"/>
        <end position="108"/>
    </location>
</feature>
<comment type="caution">
    <text evidence="5">The sequence shown here is derived from an EMBL/GenBank/DDBJ whole genome shotgun (WGS) entry which is preliminary data.</text>
</comment>
<dbReference type="Proteomes" id="UP001501729">
    <property type="component" value="Unassembled WGS sequence"/>
</dbReference>
<evidence type="ECO:0000256" key="2">
    <source>
        <dbReference type="ARBA" id="ARBA00022679"/>
    </source>
</evidence>
<dbReference type="InterPro" id="IPR029056">
    <property type="entry name" value="Ribokinase-like"/>
</dbReference>
<name>A0AAV3UR65_9EURY</name>
<protein>
    <recommendedName>
        <fullName evidence="4">Carbohydrate kinase PfkB domain-containing protein</fullName>
    </recommendedName>
</protein>
<proteinExistence type="inferred from homology"/>
<dbReference type="PANTHER" id="PTHR10584:SF166">
    <property type="entry name" value="RIBOKINASE"/>
    <property type="match status" value="1"/>
</dbReference>